<dbReference type="RefSeq" id="WP_252621709.1">
    <property type="nucleotide sequence ID" value="NZ_CP099490.1"/>
</dbReference>
<feature type="domain" description="N-acetyltransferase" evidence="4">
    <location>
        <begin position="25"/>
        <end position="195"/>
    </location>
</feature>
<evidence type="ECO:0000313" key="5">
    <source>
        <dbReference type="EMBL" id="USQ77007.1"/>
    </source>
</evidence>
<dbReference type="PROSITE" id="PS51186">
    <property type="entry name" value="GNAT"/>
    <property type="match status" value="1"/>
</dbReference>
<evidence type="ECO:0000256" key="3">
    <source>
        <dbReference type="ARBA" id="ARBA00038502"/>
    </source>
</evidence>
<dbReference type="InterPro" id="IPR016181">
    <property type="entry name" value="Acyl_CoA_acyltransferase"/>
</dbReference>
<sequence>MEAQAEVVRAAAALTGELPVPTERCLLRAVREGDVADLQDYLGMPAVTQFLGHPALDLEQTADLLAQWLRDREAVTVVVEQDGHVVGDVRLRLRRRSAMGPASTSEVEAALGYAFHPRVQGQGLAAECVGAVLERAFRVAGVRRITARVFAPAVRSSRLLARLGFIRDGIDRSAVLAPDGSAWWDDELWSLLPGERVR</sequence>
<comment type="similarity">
    <text evidence="3">Belongs to the acetyltransferase family. RimJ subfamily.</text>
</comment>
<name>A0ABY4YLH6_9MICO</name>
<dbReference type="Pfam" id="PF13302">
    <property type="entry name" value="Acetyltransf_3"/>
    <property type="match status" value="1"/>
</dbReference>
<gene>
    <name evidence="5" type="ORF">NF557_03555</name>
</gene>
<evidence type="ECO:0000259" key="4">
    <source>
        <dbReference type="PROSITE" id="PS51186"/>
    </source>
</evidence>
<keyword evidence="6" id="KW-1185">Reference proteome</keyword>
<protein>
    <submittedName>
        <fullName evidence="5">GNAT family N-acetyltransferase</fullName>
    </submittedName>
</protein>
<keyword evidence="2" id="KW-0012">Acyltransferase</keyword>
<evidence type="ECO:0000256" key="1">
    <source>
        <dbReference type="ARBA" id="ARBA00022679"/>
    </source>
</evidence>
<dbReference type="SUPFAM" id="SSF55729">
    <property type="entry name" value="Acyl-CoA N-acyltransferases (Nat)"/>
    <property type="match status" value="1"/>
</dbReference>
<organism evidence="5 6">
    <name type="scientific">Ornithinimicrobium cryptoxanthini</name>
    <dbReference type="NCBI Taxonomy" id="2934161"/>
    <lineage>
        <taxon>Bacteria</taxon>
        <taxon>Bacillati</taxon>
        <taxon>Actinomycetota</taxon>
        <taxon>Actinomycetes</taxon>
        <taxon>Micrococcales</taxon>
        <taxon>Ornithinimicrobiaceae</taxon>
        <taxon>Ornithinimicrobium</taxon>
    </lineage>
</organism>
<dbReference type="EMBL" id="CP099490">
    <property type="protein sequence ID" value="USQ77007.1"/>
    <property type="molecule type" value="Genomic_DNA"/>
</dbReference>
<accession>A0ABY4YLH6</accession>
<dbReference type="InterPro" id="IPR000182">
    <property type="entry name" value="GNAT_dom"/>
</dbReference>
<reference evidence="5" key="1">
    <citation type="submission" date="2022-06" db="EMBL/GenBank/DDBJ databases">
        <title>Ornithinimicrobium JY.X270.</title>
        <authorList>
            <person name="Huang Y."/>
        </authorList>
    </citation>
    <scope>NUCLEOTIDE SEQUENCE</scope>
    <source>
        <strain evidence="5">JY.X270</strain>
    </source>
</reference>
<proteinExistence type="inferred from homology"/>
<evidence type="ECO:0000313" key="6">
    <source>
        <dbReference type="Proteomes" id="UP001056535"/>
    </source>
</evidence>
<dbReference type="PANTHER" id="PTHR43792:SF8">
    <property type="entry name" value="[RIBOSOMAL PROTEIN US5]-ALANINE N-ACETYLTRANSFERASE"/>
    <property type="match status" value="1"/>
</dbReference>
<dbReference type="InterPro" id="IPR051531">
    <property type="entry name" value="N-acetyltransferase"/>
</dbReference>
<dbReference type="Gene3D" id="3.40.630.30">
    <property type="match status" value="1"/>
</dbReference>
<dbReference type="PANTHER" id="PTHR43792">
    <property type="entry name" value="GNAT FAMILY, PUTATIVE (AFU_ORTHOLOGUE AFUA_3G00765)-RELATED-RELATED"/>
    <property type="match status" value="1"/>
</dbReference>
<keyword evidence="1" id="KW-0808">Transferase</keyword>
<evidence type="ECO:0000256" key="2">
    <source>
        <dbReference type="ARBA" id="ARBA00023315"/>
    </source>
</evidence>
<dbReference type="Proteomes" id="UP001056535">
    <property type="component" value="Chromosome"/>
</dbReference>